<name>A0AAC9LA36_9PSEU</name>
<dbReference type="InterPro" id="IPR050237">
    <property type="entry name" value="ATP-dep_AMP-bd_enzyme"/>
</dbReference>
<dbReference type="Gene3D" id="3.40.50.12780">
    <property type="entry name" value="N-terminal domain of ligase-like"/>
    <property type="match status" value="1"/>
</dbReference>
<proteinExistence type="predicted"/>
<sequence>MTRKSLVALDTDHTARTTGLVVDAVARALDGGPALLPLPADPEDERARLVAALRPDQPVDDDAVAVIVPTSGSTGTPKGVLLTAAALRASATATHDRLGGAGRWLLALPVRHIAGIQVVTRSLLAGAAPVVLDSAAGFRPDRFAAAAQATLADGGRCYTSLVPTQLSRLVTEGGAGLAALRRFDAVLCGGAATPPALLARALAEGVAVRTTYGMSETAGGCVYDGLPLADVGVRPAPGTGPAPVALAGPMLALGYRLDPEGSAAAFVDGWFQTGDLGEVDEHGVLQVLGRADDLINSGGVKIAPVLVEQVLTAQPGVAEACVVGLGDPEWGELVAAVVVPVDAASPPETAGLLAAVRDRLGAASTPKICRVAPSLPVRGPGKVDRLAVRALLLDRRDGRDGRDG</sequence>
<dbReference type="Pfam" id="PF00501">
    <property type="entry name" value="AMP-binding"/>
    <property type="match status" value="1"/>
</dbReference>
<evidence type="ECO:0000259" key="1">
    <source>
        <dbReference type="Pfam" id="PF00501"/>
    </source>
</evidence>
<dbReference type="KEGG" id="acad:UA74_02485"/>
<dbReference type="Pfam" id="PF13193">
    <property type="entry name" value="AMP-binding_C"/>
    <property type="match status" value="1"/>
</dbReference>
<dbReference type="PANTHER" id="PTHR43767">
    <property type="entry name" value="LONG-CHAIN-FATTY-ACID--COA LIGASE"/>
    <property type="match status" value="1"/>
</dbReference>
<dbReference type="EC" id="6.2.1.26" evidence="3"/>
<keyword evidence="3" id="KW-0436">Ligase</keyword>
<feature type="domain" description="AMP-binding enzyme C-terminal" evidence="2">
    <location>
        <begin position="307"/>
        <end position="382"/>
    </location>
</feature>
<dbReference type="EMBL" id="CP016076">
    <property type="protein sequence ID" value="APU12584.1"/>
    <property type="molecule type" value="Genomic_DNA"/>
</dbReference>
<dbReference type="PANTHER" id="PTHR43767:SF1">
    <property type="entry name" value="NONRIBOSOMAL PEPTIDE SYNTHASE PES1 (EUROFUNG)-RELATED"/>
    <property type="match status" value="1"/>
</dbReference>
<evidence type="ECO:0000313" key="4">
    <source>
        <dbReference type="Proteomes" id="UP000185511"/>
    </source>
</evidence>
<evidence type="ECO:0000259" key="2">
    <source>
        <dbReference type="Pfam" id="PF13193"/>
    </source>
</evidence>
<accession>A0AAC9LA36</accession>
<dbReference type="GO" id="GO:0008756">
    <property type="term" value="F:o-succinylbenzoate-CoA ligase activity"/>
    <property type="evidence" value="ECO:0007669"/>
    <property type="project" value="UniProtKB-EC"/>
</dbReference>
<dbReference type="InterPro" id="IPR020845">
    <property type="entry name" value="AMP-binding_CS"/>
</dbReference>
<protein>
    <submittedName>
        <fullName evidence="3">Acyl-CoA synthetase (AMP-forming)/AMP-acid ligase II</fullName>
        <ecNumber evidence="3">6.2.1.26</ecNumber>
    </submittedName>
</protein>
<dbReference type="InterPro" id="IPR042099">
    <property type="entry name" value="ANL_N_sf"/>
</dbReference>
<dbReference type="SUPFAM" id="SSF56801">
    <property type="entry name" value="Acetyl-CoA synthetase-like"/>
    <property type="match status" value="1"/>
</dbReference>
<dbReference type="AlphaFoldDB" id="A0AAC9LA36"/>
<gene>
    <name evidence="3" type="ORF">UA74_02485</name>
</gene>
<reference evidence="4" key="1">
    <citation type="submission" date="2016-06" db="EMBL/GenBank/DDBJ databases">
        <title>Complete genome sequence of Actinoalloteichus fjordicus DSM 46855 (=ADI127-17), type strain of the new species Actinoalloteichus fjordicus.</title>
        <authorList>
            <person name="Ruckert C."/>
            <person name="Nouioui I."/>
            <person name="Willmese J."/>
            <person name="van Wezel G."/>
            <person name="Klenk H.-P."/>
            <person name="Kalinowski J."/>
            <person name="Zotchev S.B."/>
        </authorList>
    </citation>
    <scope>NUCLEOTIDE SEQUENCE [LARGE SCALE GENOMIC DNA]</scope>
    <source>
        <strain evidence="4">ADI127-7</strain>
    </source>
</reference>
<dbReference type="NCBIfam" id="NF005877">
    <property type="entry name" value="PRK07824.1"/>
    <property type="match status" value="1"/>
</dbReference>
<dbReference type="InterPro" id="IPR045851">
    <property type="entry name" value="AMP-bd_C_sf"/>
</dbReference>
<keyword evidence="4" id="KW-1185">Reference proteome</keyword>
<feature type="domain" description="AMP-dependent synthetase/ligase" evidence="1">
    <location>
        <begin position="38"/>
        <end position="227"/>
    </location>
</feature>
<evidence type="ECO:0000313" key="3">
    <source>
        <dbReference type="EMBL" id="APU12584.1"/>
    </source>
</evidence>
<dbReference type="InterPro" id="IPR000873">
    <property type="entry name" value="AMP-dep_synth/lig_dom"/>
</dbReference>
<dbReference type="Gene3D" id="3.30.300.30">
    <property type="match status" value="1"/>
</dbReference>
<organism evidence="3 4">
    <name type="scientific">Actinoalloteichus fjordicus</name>
    <dbReference type="NCBI Taxonomy" id="1612552"/>
    <lineage>
        <taxon>Bacteria</taxon>
        <taxon>Bacillati</taxon>
        <taxon>Actinomycetota</taxon>
        <taxon>Actinomycetes</taxon>
        <taxon>Pseudonocardiales</taxon>
        <taxon>Pseudonocardiaceae</taxon>
        <taxon>Actinoalloteichus</taxon>
    </lineage>
</organism>
<dbReference type="InterPro" id="IPR025110">
    <property type="entry name" value="AMP-bd_C"/>
</dbReference>
<dbReference type="PROSITE" id="PS00455">
    <property type="entry name" value="AMP_BINDING"/>
    <property type="match status" value="1"/>
</dbReference>
<dbReference type="RefSeq" id="WP_083682868.1">
    <property type="nucleotide sequence ID" value="NZ_CP016076.1"/>
</dbReference>
<dbReference type="Proteomes" id="UP000185511">
    <property type="component" value="Chromosome"/>
</dbReference>